<gene>
    <name evidence="5" type="ORF">OT_ostta18g00560</name>
</gene>
<dbReference type="EMBL" id="CAID01000018">
    <property type="protein sequence ID" value="CEG00696.1"/>
    <property type="molecule type" value="Genomic_DNA"/>
</dbReference>
<evidence type="ECO:0000313" key="5">
    <source>
        <dbReference type="EMBL" id="CEG00696.1"/>
    </source>
</evidence>
<organism evidence="5 6">
    <name type="scientific">Ostreococcus tauri</name>
    <name type="common">Marine green alga</name>
    <dbReference type="NCBI Taxonomy" id="70448"/>
    <lineage>
        <taxon>Eukaryota</taxon>
        <taxon>Viridiplantae</taxon>
        <taxon>Chlorophyta</taxon>
        <taxon>Mamiellophyceae</taxon>
        <taxon>Mamiellales</taxon>
        <taxon>Bathycoccaceae</taxon>
        <taxon>Ostreococcus</taxon>
    </lineage>
</organism>
<feature type="domain" description="PIPK" evidence="4">
    <location>
        <begin position="126"/>
        <end position="536"/>
    </location>
</feature>
<feature type="region of interest" description="Disordered" evidence="3">
    <location>
        <begin position="539"/>
        <end position="563"/>
    </location>
</feature>
<reference evidence="6" key="1">
    <citation type="journal article" date="2006" name="Proc. Natl. Acad. Sci. U.S.A.">
        <title>Genome analysis of the smallest free-living eukaryote Ostreococcus tauri unveils many unique features.</title>
        <authorList>
            <person name="Derelle E."/>
            <person name="Ferraz C."/>
            <person name="Rombauts S."/>
            <person name="Rouze P."/>
            <person name="Worden A.Z."/>
            <person name="Robbens S."/>
            <person name="Partensky F."/>
            <person name="Degroeve S."/>
            <person name="Echeynie S."/>
            <person name="Cooke R."/>
            <person name="Saeys Y."/>
            <person name="Wuyts J."/>
            <person name="Jabbari K."/>
            <person name="Bowler C."/>
            <person name="Panaud O."/>
            <person name="Piegu B."/>
            <person name="Ball S.G."/>
            <person name="Ral J.-P."/>
            <person name="Bouget F.-Y."/>
            <person name="Piganeau G."/>
            <person name="De Baets B."/>
            <person name="Picard A."/>
            <person name="Delseny M."/>
            <person name="Demaille J."/>
            <person name="Van de Peer Y."/>
            <person name="Moreau H."/>
        </authorList>
    </citation>
    <scope>NUCLEOTIDE SEQUENCE [LARGE SCALE GENOMIC DNA]</scope>
    <source>
        <strain evidence="6">OTTH 0595 / CCAP 157/2 / RCC745</strain>
    </source>
</reference>
<dbReference type="PANTHER" id="PTHR23086">
    <property type="entry name" value="PHOSPHATIDYLINOSITOL-4-PHOSPHATE 5-KINASE"/>
    <property type="match status" value="1"/>
</dbReference>
<keyword evidence="2" id="KW-0067">ATP-binding</keyword>
<dbReference type="InterPro" id="IPR027483">
    <property type="entry name" value="PInositol-4-P-4/5-kinase_C_sf"/>
</dbReference>
<dbReference type="InterPro" id="IPR002498">
    <property type="entry name" value="PInositol-4-P-4/5-kinase_core"/>
</dbReference>
<dbReference type="InterPro" id="IPR027484">
    <property type="entry name" value="PInositol-4-P-5-kinase_N"/>
</dbReference>
<dbReference type="PANTHER" id="PTHR23086:SF8">
    <property type="entry name" value="PHOSPHATIDYLINOSITOL 5-PHOSPHATE 4-KINASE, ISOFORM A"/>
    <property type="match status" value="1"/>
</dbReference>
<feature type="compositionally biased region" description="Polar residues" evidence="3">
    <location>
        <begin position="548"/>
        <end position="563"/>
    </location>
</feature>
<comment type="caution">
    <text evidence="5">The sequence shown here is derived from an EMBL/GenBank/DDBJ whole genome shotgun (WGS) entry which is preliminary data.</text>
</comment>
<dbReference type="InterPro" id="IPR023610">
    <property type="entry name" value="PInositol-4/5-P-5/4-kinase"/>
</dbReference>
<dbReference type="GO" id="GO:0016308">
    <property type="term" value="F:1-phosphatidylinositol-4-phosphate 5-kinase activity"/>
    <property type="evidence" value="ECO:0007669"/>
    <property type="project" value="UniProtKB-EC"/>
</dbReference>
<dbReference type="KEGG" id="ota:OT_ostta18g00560"/>
<dbReference type="SMART" id="SM00330">
    <property type="entry name" value="PIPKc"/>
    <property type="match status" value="1"/>
</dbReference>
<dbReference type="RefSeq" id="XP_022840527.1">
    <property type="nucleotide sequence ID" value="XM_022982969.1"/>
</dbReference>
<protein>
    <recommendedName>
        <fullName evidence="1">1-phosphatidylinositol-4-phosphate 5-kinase</fullName>
        <ecNumber evidence="1">2.7.1.68</ecNumber>
    </recommendedName>
</protein>
<dbReference type="Pfam" id="PF01504">
    <property type="entry name" value="PIP5K"/>
    <property type="match status" value="1"/>
</dbReference>
<keyword evidence="2" id="KW-0418">Kinase</keyword>
<dbReference type="CDD" id="cd00139">
    <property type="entry name" value="PIPKc"/>
    <property type="match status" value="1"/>
</dbReference>
<feature type="compositionally biased region" description="Polar residues" evidence="3">
    <location>
        <begin position="1"/>
        <end position="17"/>
    </location>
</feature>
<feature type="region of interest" description="Disordered" evidence="3">
    <location>
        <begin position="427"/>
        <end position="447"/>
    </location>
</feature>
<keyword evidence="2" id="KW-0808">Transferase</keyword>
<sequence>MPPSTRANDARTSTSVVQDAPGRQKTSAGRKHIALVADETAKAIQRGFSLTKKHFNRQFRKLRIRQSKTGSMRVRRLWTKVHRGNRLGVDDDADMLTNHLGVCLQFAFTAMQGEREAFESGVYDGVWPEMGGVTREVYSASGLRLANDEALPDFAYVVEAPKEFAELRRAWGMGAASYGESFRLEGLNAKFDAVSVVGNIKQGKVTTEGGRLGTSSTTLRVISQALASGKSKSWFFCSEDGTLLVKTCDEKEKKTLLRILPDYLDYVRENGTTSMLPQIYGLYTIKFAASKRPLSFIVMNYWFASSKSITRRFDLKGSTCGRHASERELAKGSACIYKDNDFDDKDAVRTKHNTAILDALRKDTEFLSGLNLIDYSLVYGEYEASTPKELLEAQSAFEEFEGTDNWVIRQRAAAVTMAAAADREMEEKMSVGNSKDHSDEESIGHQSDTSEEILILEKASMFTPFIHDVARLNQLRTVNRPAGAVFIGVIDILTTWNPRKKVEWFFSSFLYCGKDVSCQRPKFYAKRFNSFMENSVFLPPEQGMASPRPSNDSEASQGRTVRE</sequence>
<dbReference type="Gene3D" id="3.30.800.10">
    <property type="entry name" value="Phosphatidylinositol Phosphate Kinase II Beta"/>
    <property type="match status" value="1"/>
</dbReference>
<evidence type="ECO:0000313" key="6">
    <source>
        <dbReference type="Proteomes" id="UP000009170"/>
    </source>
</evidence>
<dbReference type="PROSITE" id="PS51455">
    <property type="entry name" value="PIPK"/>
    <property type="match status" value="1"/>
</dbReference>
<evidence type="ECO:0000256" key="3">
    <source>
        <dbReference type="SAM" id="MobiDB-lite"/>
    </source>
</evidence>
<feature type="compositionally biased region" description="Basic and acidic residues" evidence="3">
    <location>
        <begin position="427"/>
        <end position="443"/>
    </location>
</feature>
<dbReference type="OrthoDB" id="158357at2759"/>
<feature type="region of interest" description="Disordered" evidence="3">
    <location>
        <begin position="1"/>
        <end position="30"/>
    </location>
</feature>
<dbReference type="GeneID" id="9838245"/>
<dbReference type="STRING" id="70448.A0A096P901"/>
<evidence type="ECO:0000259" key="4">
    <source>
        <dbReference type="PROSITE" id="PS51455"/>
    </source>
</evidence>
<dbReference type="GO" id="GO:0005886">
    <property type="term" value="C:plasma membrane"/>
    <property type="evidence" value="ECO:0007669"/>
    <property type="project" value="TreeGrafter"/>
</dbReference>
<dbReference type="GO" id="GO:0005524">
    <property type="term" value="F:ATP binding"/>
    <property type="evidence" value="ECO:0007669"/>
    <property type="project" value="UniProtKB-UniRule"/>
</dbReference>
<reference evidence="5 6" key="2">
    <citation type="journal article" date="2014" name="BMC Genomics">
        <title>An improved genome of the model marine alga Ostreococcus tauri unfolds by assessing Illumina de novo assemblies.</title>
        <authorList>
            <person name="Blanc-Mathieu R."/>
            <person name="Verhelst B."/>
            <person name="Derelle E."/>
            <person name="Rombauts S."/>
            <person name="Bouget F.Y."/>
            <person name="Carre I."/>
            <person name="Chateau A."/>
            <person name="Eyre-Walker A."/>
            <person name="Grimsley N."/>
            <person name="Moreau H."/>
            <person name="Piegu B."/>
            <person name="Rivals E."/>
            <person name="Schackwitz W."/>
            <person name="Van de Peer Y."/>
            <person name="Piganeau G."/>
        </authorList>
    </citation>
    <scope>NUCLEOTIDE SEQUENCE [LARGE SCALE GENOMIC DNA]</scope>
    <source>
        <strain evidence="6">OTTH 0595 / CCAP 157/2 / RCC745</strain>
    </source>
</reference>
<dbReference type="Gene3D" id="3.30.810.10">
    <property type="entry name" value="2-Layer Sandwich"/>
    <property type="match status" value="1"/>
</dbReference>
<dbReference type="GO" id="GO:0046854">
    <property type="term" value="P:phosphatidylinositol phosphate biosynthetic process"/>
    <property type="evidence" value="ECO:0007669"/>
    <property type="project" value="TreeGrafter"/>
</dbReference>
<keyword evidence="2" id="KW-0547">Nucleotide-binding</keyword>
<evidence type="ECO:0000256" key="2">
    <source>
        <dbReference type="PROSITE-ProRule" id="PRU00781"/>
    </source>
</evidence>
<dbReference type="InParanoid" id="A0A096P901"/>
<evidence type="ECO:0000256" key="1">
    <source>
        <dbReference type="ARBA" id="ARBA00012172"/>
    </source>
</evidence>
<name>A0A096P901_OSTTA</name>
<dbReference type="Proteomes" id="UP000009170">
    <property type="component" value="Unassembled WGS sequence"/>
</dbReference>
<keyword evidence="6" id="KW-1185">Reference proteome</keyword>
<proteinExistence type="predicted"/>
<dbReference type="SUPFAM" id="SSF56104">
    <property type="entry name" value="SAICAR synthase-like"/>
    <property type="match status" value="1"/>
</dbReference>
<dbReference type="EC" id="2.7.1.68" evidence="1"/>
<accession>A0A096P901</accession>
<dbReference type="AlphaFoldDB" id="A0A096P901"/>